<dbReference type="Pfam" id="PF00176">
    <property type="entry name" value="SNF2-rel_dom"/>
    <property type="match status" value="1"/>
</dbReference>
<feature type="region of interest" description="Disordered" evidence="10">
    <location>
        <begin position="1"/>
        <end position="20"/>
    </location>
</feature>
<keyword evidence="7" id="KW-0862">Zinc</keyword>
<keyword evidence="8" id="KW-0067">ATP-binding</keyword>
<dbReference type="PANTHER" id="PTHR45626:SF52">
    <property type="entry name" value="SINGLE-STRANDED DNA-DEPENDENT ATPASE (EUROFUNG)"/>
    <property type="match status" value="1"/>
</dbReference>
<feature type="domain" description="Helicase ATP-binding" evidence="12">
    <location>
        <begin position="242"/>
        <end position="433"/>
    </location>
</feature>
<dbReference type="Gene3D" id="3.40.50.10810">
    <property type="entry name" value="Tandem AAA-ATPase domain"/>
    <property type="match status" value="1"/>
</dbReference>
<dbReference type="SUPFAM" id="SSF52540">
    <property type="entry name" value="P-loop containing nucleoside triphosphate hydrolases"/>
    <property type="match status" value="2"/>
</dbReference>
<evidence type="ECO:0000256" key="10">
    <source>
        <dbReference type="SAM" id="MobiDB-lite"/>
    </source>
</evidence>
<dbReference type="PROSITE" id="PS51194">
    <property type="entry name" value="HELICASE_CTER"/>
    <property type="match status" value="1"/>
</dbReference>
<dbReference type="InterPro" id="IPR017907">
    <property type="entry name" value="Znf_RING_CS"/>
</dbReference>
<dbReference type="PROSITE" id="PS50089">
    <property type="entry name" value="ZF_RING_2"/>
    <property type="match status" value="1"/>
</dbReference>
<dbReference type="InterPro" id="IPR027417">
    <property type="entry name" value="P-loop_NTPase"/>
</dbReference>
<comment type="similarity">
    <text evidence="1">Belongs to the SNF2/RAD54 helicase family.</text>
</comment>
<dbReference type="GO" id="GO:0008270">
    <property type="term" value="F:zinc ion binding"/>
    <property type="evidence" value="ECO:0007669"/>
    <property type="project" value="UniProtKB-KW"/>
</dbReference>
<dbReference type="InterPro" id="IPR001841">
    <property type="entry name" value="Znf_RING"/>
</dbReference>
<keyword evidence="2" id="KW-0479">Metal-binding</keyword>
<dbReference type="SMART" id="SM00487">
    <property type="entry name" value="DEXDc"/>
    <property type="match status" value="1"/>
</dbReference>
<dbReference type="GO" id="GO:0008094">
    <property type="term" value="F:ATP-dependent activity, acting on DNA"/>
    <property type="evidence" value="ECO:0007669"/>
    <property type="project" value="TreeGrafter"/>
</dbReference>
<dbReference type="Proteomes" id="UP001152607">
    <property type="component" value="Unassembled WGS sequence"/>
</dbReference>
<keyword evidence="4 9" id="KW-0863">Zinc-finger</keyword>
<dbReference type="InterPro" id="IPR050628">
    <property type="entry name" value="SNF2_RAD54_helicase_TF"/>
</dbReference>
<dbReference type="PROSITE" id="PS51192">
    <property type="entry name" value="HELICASE_ATP_BIND_1"/>
    <property type="match status" value="1"/>
</dbReference>
<evidence type="ECO:0000259" key="12">
    <source>
        <dbReference type="PROSITE" id="PS51192"/>
    </source>
</evidence>
<dbReference type="PANTHER" id="PTHR45626">
    <property type="entry name" value="TRANSCRIPTION TERMINATION FACTOR 2-RELATED"/>
    <property type="match status" value="1"/>
</dbReference>
<dbReference type="GO" id="GO:0005524">
    <property type="term" value="F:ATP binding"/>
    <property type="evidence" value="ECO:0007669"/>
    <property type="project" value="UniProtKB-KW"/>
</dbReference>
<evidence type="ECO:0000256" key="8">
    <source>
        <dbReference type="ARBA" id="ARBA00022840"/>
    </source>
</evidence>
<accession>A0A9W4UC39</accession>
<dbReference type="GO" id="GO:0016787">
    <property type="term" value="F:hydrolase activity"/>
    <property type="evidence" value="ECO:0007669"/>
    <property type="project" value="UniProtKB-KW"/>
</dbReference>
<reference evidence="14" key="1">
    <citation type="submission" date="2023-01" db="EMBL/GenBank/DDBJ databases">
        <authorList>
            <person name="Van Ghelder C."/>
            <person name="Rancurel C."/>
        </authorList>
    </citation>
    <scope>NUCLEOTIDE SEQUENCE</scope>
    <source>
        <strain evidence="14">CNCM I-4278</strain>
    </source>
</reference>
<evidence type="ECO:0000256" key="5">
    <source>
        <dbReference type="ARBA" id="ARBA00022801"/>
    </source>
</evidence>
<dbReference type="CDD" id="cd18008">
    <property type="entry name" value="DEXDc_SHPRH-like"/>
    <property type="match status" value="1"/>
</dbReference>
<evidence type="ECO:0000256" key="1">
    <source>
        <dbReference type="ARBA" id="ARBA00007025"/>
    </source>
</evidence>
<dbReference type="InterPro" id="IPR049730">
    <property type="entry name" value="SNF2/RAD54-like_C"/>
</dbReference>
<dbReference type="PROSITE" id="PS00518">
    <property type="entry name" value="ZF_RING_1"/>
    <property type="match status" value="1"/>
</dbReference>
<evidence type="ECO:0000256" key="6">
    <source>
        <dbReference type="ARBA" id="ARBA00022806"/>
    </source>
</evidence>
<evidence type="ECO:0000259" key="13">
    <source>
        <dbReference type="PROSITE" id="PS51194"/>
    </source>
</evidence>
<dbReference type="SUPFAM" id="SSF57850">
    <property type="entry name" value="RING/U-box"/>
    <property type="match status" value="1"/>
</dbReference>
<evidence type="ECO:0000256" key="4">
    <source>
        <dbReference type="ARBA" id="ARBA00022771"/>
    </source>
</evidence>
<dbReference type="InterPro" id="IPR014001">
    <property type="entry name" value="Helicase_ATP-bd"/>
</dbReference>
<gene>
    <name evidence="14" type="ORF">PDIGIT_LOCUS6521</name>
</gene>
<feature type="domain" description="RING-type" evidence="11">
    <location>
        <begin position="575"/>
        <end position="626"/>
    </location>
</feature>
<dbReference type="OrthoDB" id="448448at2759"/>
<dbReference type="GO" id="GO:0006281">
    <property type="term" value="P:DNA repair"/>
    <property type="evidence" value="ECO:0007669"/>
    <property type="project" value="TreeGrafter"/>
</dbReference>
<dbReference type="SMART" id="SM00490">
    <property type="entry name" value="HELICc"/>
    <property type="match status" value="1"/>
</dbReference>
<protein>
    <submittedName>
        <fullName evidence="14">Uncharacterized protein</fullName>
    </submittedName>
</protein>
<dbReference type="GO" id="GO:0004386">
    <property type="term" value="F:helicase activity"/>
    <property type="evidence" value="ECO:0007669"/>
    <property type="project" value="UniProtKB-KW"/>
</dbReference>
<dbReference type="AlphaFoldDB" id="A0A9W4UC39"/>
<dbReference type="CDD" id="cd18793">
    <property type="entry name" value="SF2_C_SNF"/>
    <property type="match status" value="1"/>
</dbReference>
<keyword evidence="6" id="KW-0347">Helicase</keyword>
<keyword evidence="3" id="KW-0547">Nucleotide-binding</keyword>
<feature type="domain" description="Helicase C-terminal" evidence="13">
    <location>
        <begin position="656"/>
        <end position="803"/>
    </location>
</feature>
<evidence type="ECO:0000313" key="14">
    <source>
        <dbReference type="EMBL" id="CAI6333481.1"/>
    </source>
</evidence>
<dbReference type="Pfam" id="PF00271">
    <property type="entry name" value="Helicase_C"/>
    <property type="match status" value="1"/>
</dbReference>
<organism evidence="14 15">
    <name type="scientific">Periconia digitata</name>
    <dbReference type="NCBI Taxonomy" id="1303443"/>
    <lineage>
        <taxon>Eukaryota</taxon>
        <taxon>Fungi</taxon>
        <taxon>Dikarya</taxon>
        <taxon>Ascomycota</taxon>
        <taxon>Pezizomycotina</taxon>
        <taxon>Dothideomycetes</taxon>
        <taxon>Pleosporomycetidae</taxon>
        <taxon>Pleosporales</taxon>
        <taxon>Massarineae</taxon>
        <taxon>Periconiaceae</taxon>
        <taxon>Periconia</taxon>
    </lineage>
</organism>
<evidence type="ECO:0000256" key="9">
    <source>
        <dbReference type="PROSITE-ProRule" id="PRU00175"/>
    </source>
</evidence>
<dbReference type="GO" id="GO:0005634">
    <property type="term" value="C:nucleus"/>
    <property type="evidence" value="ECO:0007669"/>
    <property type="project" value="TreeGrafter"/>
</dbReference>
<dbReference type="InterPro" id="IPR038718">
    <property type="entry name" value="SNF2-like_sf"/>
</dbReference>
<evidence type="ECO:0000256" key="7">
    <source>
        <dbReference type="ARBA" id="ARBA00022833"/>
    </source>
</evidence>
<dbReference type="InterPro" id="IPR000330">
    <property type="entry name" value="SNF2_N"/>
</dbReference>
<dbReference type="Gene3D" id="3.30.40.10">
    <property type="entry name" value="Zinc/RING finger domain, C3HC4 (zinc finger)"/>
    <property type="match status" value="1"/>
</dbReference>
<sequence>MATLDAKLASQDSSPLPGHHQMIVSKHDEQFSVTFPDGTILGDANAQLERALSGIYEQQYQVELEAFAPIRPIRDTISRANKGKEAVVRIHINVYGPRTMAPGVGQELSTNKVYLQKPDHVRFGLAYENPHILRIHNFQPPAYEQPIEVREEGQAQTEIQKAEDFKHTIATIYSSLEREDSLSGSEGDGRLKTELLPHQKKALTFMIQRESGPIPEKFRLWRLSEAEGRPCFRHVITNYTSQLNHDETGGGILADEMGMGKTLSILALILRTLAEALDWTKATPDLTFETNRGHTVRRRSKATLVIASSDLMINEWFQEMDKHFDPRVCDVFTKVKYHGSNRKVNFDKTCDADIIITTYHTLQSDCAKKDSPLHDIEWYRLVLDEAHIVRRQSSELYRTVSGIKARSRWCLTGTPIQNRLEDIGSLFAFMRIVPFNTLSVFRKYIASPFEEGDTRRDQAIRSFTKLLDSMCLRRSKDLLKLPNAQQRLHKIGFSPAERMQYEQTKSMMLRAAKNQVGGLDQRSTLGLFQVQLQLRILCNHGTYQQPFSWNRRKLHLMDAREDIEASMGGDGEVTCSACKQTMPILEPGTSYRRYTDDCRHVLCSECLEESMPGAQEDELSNCPLCDTLWKYSSSNPQSHHASRDDMYFRPEGKSSKMEALMRDVQMDVNTTKSIIFSCWTHTLDLISTYLNRAQITFRRIDGECPTAKRESILDEFACQPHLRVLIMTTGTGAVGLNLATANRVFIVEPQWNPSVENQAIARALRLGQENVVQINRYVVDGTVEQDMRSQQYKKQKMADIAWE</sequence>
<dbReference type="Gene3D" id="3.40.50.300">
    <property type="entry name" value="P-loop containing nucleotide triphosphate hydrolases"/>
    <property type="match status" value="1"/>
</dbReference>
<keyword evidence="5" id="KW-0378">Hydrolase</keyword>
<evidence type="ECO:0000256" key="2">
    <source>
        <dbReference type="ARBA" id="ARBA00022723"/>
    </source>
</evidence>
<evidence type="ECO:0000256" key="3">
    <source>
        <dbReference type="ARBA" id="ARBA00022741"/>
    </source>
</evidence>
<evidence type="ECO:0000313" key="15">
    <source>
        <dbReference type="Proteomes" id="UP001152607"/>
    </source>
</evidence>
<dbReference type="InterPro" id="IPR001650">
    <property type="entry name" value="Helicase_C-like"/>
</dbReference>
<keyword evidence="15" id="KW-1185">Reference proteome</keyword>
<evidence type="ECO:0000259" key="11">
    <source>
        <dbReference type="PROSITE" id="PS50089"/>
    </source>
</evidence>
<name>A0A9W4UC39_9PLEO</name>
<proteinExistence type="inferred from homology"/>
<dbReference type="InterPro" id="IPR013083">
    <property type="entry name" value="Znf_RING/FYVE/PHD"/>
</dbReference>
<comment type="caution">
    <text evidence="14">The sequence shown here is derived from an EMBL/GenBank/DDBJ whole genome shotgun (WGS) entry which is preliminary data.</text>
</comment>
<dbReference type="EMBL" id="CAOQHR010000004">
    <property type="protein sequence ID" value="CAI6333481.1"/>
    <property type="molecule type" value="Genomic_DNA"/>
</dbReference>